<accession>Q1QXP3</accession>
<gene>
    <name evidence="2" type="ordered locus">Csal_1411</name>
</gene>
<reference evidence="2 3" key="1">
    <citation type="journal article" date="2011" name="Stand. Genomic Sci.">
        <title>Complete genome sequence of the halophilic and highly halotolerant Chromohalobacter salexigens type strain (1H11(T)).</title>
        <authorList>
            <person name="Copeland A."/>
            <person name="O'Connor K."/>
            <person name="Lucas S."/>
            <person name="Lapidus A."/>
            <person name="Berry K.W."/>
            <person name="Detter J.C."/>
            <person name="Del Rio T.G."/>
            <person name="Hammon N."/>
            <person name="Dalin E."/>
            <person name="Tice H."/>
            <person name="Pitluck S."/>
            <person name="Bruce D."/>
            <person name="Goodwin L."/>
            <person name="Han C."/>
            <person name="Tapia R."/>
            <person name="Saunders E."/>
            <person name="Schmutz J."/>
            <person name="Brettin T."/>
            <person name="Larimer F."/>
            <person name="Land M."/>
            <person name="Hauser L."/>
            <person name="Vargas C."/>
            <person name="Nieto J.J."/>
            <person name="Kyrpides N.C."/>
            <person name="Ivanova N."/>
            <person name="Goker M."/>
            <person name="Klenk H.P."/>
            <person name="Csonka L.N."/>
            <person name="Woyke T."/>
        </authorList>
    </citation>
    <scope>NUCLEOTIDE SEQUENCE [LARGE SCALE GENOMIC DNA]</scope>
    <source>
        <strain evidence="3">ATCC BAA-138 / DSM 3043 / CIP 106854 / NCIMB 13768 / 1H11</strain>
    </source>
</reference>
<name>Q1QXP3_CHRI1</name>
<feature type="compositionally biased region" description="Polar residues" evidence="1">
    <location>
        <begin position="149"/>
        <end position="159"/>
    </location>
</feature>
<sequence>MFTAFSQTIPSSMEDTATIHDVPALFTIWPIKRVQISTPLHRAHISQRMIRHDFLIICFTECSSCLGVRSIEHGLFYIYDALCRMLSPQMLGKIFLLHLSVTDRAINIFFLIKYLKNSDERPWKSRPGDGRQAALRSVVRTERGDIAPQYSQTPKSQRPASPRAPIVQAS</sequence>
<keyword evidence="3" id="KW-1185">Reference proteome</keyword>
<protein>
    <submittedName>
        <fullName evidence="2">Uncharacterized protein</fullName>
    </submittedName>
</protein>
<feature type="region of interest" description="Disordered" evidence="1">
    <location>
        <begin position="140"/>
        <end position="170"/>
    </location>
</feature>
<dbReference type="KEGG" id="csa:Csal_1411"/>
<proteinExistence type="predicted"/>
<evidence type="ECO:0000313" key="2">
    <source>
        <dbReference type="EMBL" id="ABE58765.1"/>
    </source>
</evidence>
<organism evidence="2 3">
    <name type="scientific">Chromohalobacter israelensis (strain ATCC BAA-138 / DSM 3043 / CIP 106854 / NCIMB 13768 / 1H11)</name>
    <name type="common">Chromohalobacter salexigens</name>
    <dbReference type="NCBI Taxonomy" id="290398"/>
    <lineage>
        <taxon>Bacteria</taxon>
        <taxon>Pseudomonadati</taxon>
        <taxon>Pseudomonadota</taxon>
        <taxon>Gammaproteobacteria</taxon>
        <taxon>Oceanospirillales</taxon>
        <taxon>Halomonadaceae</taxon>
        <taxon>Chromohalobacter</taxon>
    </lineage>
</organism>
<dbReference type="EMBL" id="CP000285">
    <property type="protein sequence ID" value="ABE58765.1"/>
    <property type="molecule type" value="Genomic_DNA"/>
</dbReference>
<dbReference type="HOGENOM" id="CLU_1567942_0_0_6"/>
<evidence type="ECO:0000313" key="3">
    <source>
        <dbReference type="Proteomes" id="UP000000239"/>
    </source>
</evidence>
<dbReference type="Proteomes" id="UP000000239">
    <property type="component" value="Chromosome"/>
</dbReference>
<evidence type="ECO:0000256" key="1">
    <source>
        <dbReference type="SAM" id="MobiDB-lite"/>
    </source>
</evidence>
<dbReference type="AlphaFoldDB" id="Q1QXP3"/>